<dbReference type="Proteomes" id="UP001185331">
    <property type="component" value="Unassembled WGS sequence"/>
</dbReference>
<evidence type="ECO:0000313" key="2">
    <source>
        <dbReference type="Proteomes" id="UP001185331"/>
    </source>
</evidence>
<evidence type="ECO:0000313" key="1">
    <source>
        <dbReference type="EMBL" id="MDR6218580.1"/>
    </source>
</evidence>
<proteinExistence type="predicted"/>
<name>A0AAE3XB87_9DEIO</name>
<accession>A0AAE3XB87</accession>
<comment type="caution">
    <text evidence="1">The sequence shown here is derived from an EMBL/GenBank/DDBJ whole genome shotgun (WGS) entry which is preliminary data.</text>
</comment>
<dbReference type="AlphaFoldDB" id="A0AAE3XB87"/>
<dbReference type="EMBL" id="JAVDQK010000005">
    <property type="protein sequence ID" value="MDR6218580.1"/>
    <property type="molecule type" value="Genomic_DNA"/>
</dbReference>
<dbReference type="RefSeq" id="WP_309852920.1">
    <property type="nucleotide sequence ID" value="NZ_JAVDQJ010000004.1"/>
</dbReference>
<protein>
    <submittedName>
        <fullName evidence="1">Uncharacterized protein</fullName>
    </submittedName>
</protein>
<organism evidence="1 2">
    <name type="scientific">Deinococcus soli</name>
    <name type="common">ex Cha et al. 2016</name>
    <dbReference type="NCBI Taxonomy" id="1309411"/>
    <lineage>
        <taxon>Bacteria</taxon>
        <taxon>Thermotogati</taxon>
        <taxon>Deinococcota</taxon>
        <taxon>Deinococci</taxon>
        <taxon>Deinococcales</taxon>
        <taxon>Deinococcaceae</taxon>
        <taxon>Deinococcus</taxon>
    </lineage>
</organism>
<sequence length="158" mass="16970">MTNTAPQTAASIATRLNAQLVKTTGKGDAKRKFYTRLGSAFAHKDGKRGFNMVLNVIPNGDGQIMLFAPKDQVLDPSAPETLGIFVTEGYDKDGETKTAWHRVGTARKTKNGGAYTVYLDATPIAVNGEVKLVLLEPREQDGASAADGSDIPEQELDF</sequence>
<reference evidence="1" key="1">
    <citation type="submission" date="2023-07" db="EMBL/GenBank/DDBJ databases">
        <title>Sorghum-associated microbial communities from plants grown in Nebraska, USA.</title>
        <authorList>
            <person name="Schachtman D."/>
        </authorList>
    </citation>
    <scope>NUCLEOTIDE SEQUENCE</scope>
    <source>
        <strain evidence="1">BE330</strain>
    </source>
</reference>
<gene>
    <name evidence="1" type="ORF">J2Y00_002177</name>
</gene>